<proteinExistence type="predicted"/>
<comment type="caution">
    <text evidence="1">The sequence shown here is derived from an EMBL/GenBank/DDBJ whole genome shotgun (WGS) entry which is preliminary data.</text>
</comment>
<dbReference type="InterPro" id="IPR052572">
    <property type="entry name" value="UPF0153_domain"/>
</dbReference>
<accession>A0A366FN17</accession>
<gene>
    <name evidence="1" type="ORF">DFR50_10646</name>
</gene>
<sequence length="179" mass="19568">MTSTVVVTPFGPAPGRACGSCTLCCKVYALPEFEKPPGVWCRECAPGKGCKIHERPPVACRQFFCFWMTDGTLPEAWRPDRAKFVLSIFPANGFVYGQVDPGAPAAWRKEPYYGGLRGLARTLLAERRHVIMFVGDEATLVMPDEAIAIGKMTSADQFRIEPAFGPGGPTWRAVRLDGA</sequence>
<protein>
    <submittedName>
        <fullName evidence="1">Uncharacterized protein</fullName>
    </submittedName>
</protein>
<dbReference type="Proteomes" id="UP000253529">
    <property type="component" value="Unassembled WGS sequence"/>
</dbReference>
<name>A0A366FN17_9HYPH</name>
<evidence type="ECO:0000313" key="1">
    <source>
        <dbReference type="EMBL" id="RBP16084.1"/>
    </source>
</evidence>
<keyword evidence="2" id="KW-1185">Reference proteome</keyword>
<dbReference type="RefSeq" id="WP_113888417.1">
    <property type="nucleotide sequence ID" value="NZ_QNRK01000006.1"/>
</dbReference>
<dbReference type="EMBL" id="QNRK01000006">
    <property type="protein sequence ID" value="RBP16084.1"/>
    <property type="molecule type" value="Genomic_DNA"/>
</dbReference>
<evidence type="ECO:0000313" key="2">
    <source>
        <dbReference type="Proteomes" id="UP000253529"/>
    </source>
</evidence>
<dbReference type="PANTHER" id="PTHR36931:SF1">
    <property type="entry name" value="UPF0153 PROTEIN YEIW"/>
    <property type="match status" value="1"/>
</dbReference>
<dbReference type="AlphaFoldDB" id="A0A366FN17"/>
<dbReference type="OrthoDB" id="7202843at2"/>
<reference evidence="1 2" key="1">
    <citation type="submission" date="2018-06" db="EMBL/GenBank/DDBJ databases">
        <title>Genomic Encyclopedia of Type Strains, Phase IV (KMG-IV): sequencing the most valuable type-strain genomes for metagenomic binning, comparative biology and taxonomic classification.</title>
        <authorList>
            <person name="Goeker M."/>
        </authorList>
    </citation>
    <scope>NUCLEOTIDE SEQUENCE [LARGE SCALE GENOMIC DNA]</scope>
    <source>
        <strain evidence="1 2">DSM 24875</strain>
    </source>
</reference>
<organism evidence="1 2">
    <name type="scientific">Roseiarcus fermentans</name>
    <dbReference type="NCBI Taxonomy" id="1473586"/>
    <lineage>
        <taxon>Bacteria</taxon>
        <taxon>Pseudomonadati</taxon>
        <taxon>Pseudomonadota</taxon>
        <taxon>Alphaproteobacteria</taxon>
        <taxon>Hyphomicrobiales</taxon>
        <taxon>Roseiarcaceae</taxon>
        <taxon>Roseiarcus</taxon>
    </lineage>
</organism>
<dbReference type="PANTHER" id="PTHR36931">
    <property type="entry name" value="UPF0153 PROTEIN YEIW"/>
    <property type="match status" value="1"/>
</dbReference>